<dbReference type="Pfam" id="PF02275">
    <property type="entry name" value="CBAH"/>
    <property type="match status" value="1"/>
</dbReference>
<evidence type="ECO:0000313" key="4">
    <source>
        <dbReference type="EMBL" id="KRM90945.1"/>
    </source>
</evidence>
<dbReference type="InterPro" id="IPR052193">
    <property type="entry name" value="Peptidase_C59"/>
</dbReference>
<organism evidence="4 5">
    <name type="scientific">Liquorilactobacillus cacaonum DSM 21116</name>
    <dbReference type="NCBI Taxonomy" id="1423729"/>
    <lineage>
        <taxon>Bacteria</taxon>
        <taxon>Bacillati</taxon>
        <taxon>Bacillota</taxon>
        <taxon>Bacilli</taxon>
        <taxon>Lactobacillales</taxon>
        <taxon>Lactobacillaceae</taxon>
        <taxon>Liquorilactobacillus</taxon>
    </lineage>
</organism>
<feature type="domain" description="Choloylglycine hydrolase/NAAA C-terminal" evidence="3">
    <location>
        <begin position="2"/>
        <end position="316"/>
    </location>
</feature>
<evidence type="ECO:0000313" key="5">
    <source>
        <dbReference type="Proteomes" id="UP000051131"/>
    </source>
</evidence>
<comment type="caution">
    <text evidence="4">The sequence shown here is derived from an EMBL/GenBank/DDBJ whole genome shotgun (WGS) entry which is preliminary data.</text>
</comment>
<dbReference type="RefSeq" id="WP_057829159.1">
    <property type="nucleotide sequence ID" value="NZ_AYZE01000014.1"/>
</dbReference>
<dbReference type="STRING" id="1423729.FC80_GL000940"/>
<gene>
    <name evidence="4" type="ORF">FC80_GL000940</name>
</gene>
<sequence>MCTAITFCTKNDIHFLARTMDFSFELNGRPIYIPRNHEFKSLVPETSFMTKYGFIGVGKNINGYIFADGFNEEGFSIASLYFEKNAQYSKNSQPGRLNISSTDMVSWALGNIKSVAEFEERYSEVNVVDTINPFLQVNVPLHWIIADKTGDTAVLEITKNGVKLYHNRVGVMTNSPSFPWHMENLNHYTNLQPTEFEEKQYGDYATISDGPGSGALGLPGDYTSTSRFVRTSFLRQYAKQDNVEDLKTGVTAVLHILNSVDIPKGVKITKKGFADYTQYKGIMDLNGLSYYLMAYDDTNLTQIDLTDELLKKIEVKSY</sequence>
<dbReference type="PATRIC" id="fig|1423729.3.peg.951"/>
<dbReference type="PANTHER" id="PTHR35527">
    <property type="entry name" value="CHOLOYLGLYCINE HYDROLASE"/>
    <property type="match status" value="1"/>
</dbReference>
<evidence type="ECO:0000259" key="3">
    <source>
        <dbReference type="Pfam" id="PF02275"/>
    </source>
</evidence>
<keyword evidence="2 4" id="KW-0378">Hydrolase</keyword>
<dbReference type="CDD" id="cd00542">
    <property type="entry name" value="Ntn_PVA"/>
    <property type="match status" value="1"/>
</dbReference>
<evidence type="ECO:0000256" key="1">
    <source>
        <dbReference type="ARBA" id="ARBA00006625"/>
    </source>
</evidence>
<dbReference type="Proteomes" id="UP000051131">
    <property type="component" value="Unassembled WGS sequence"/>
</dbReference>
<dbReference type="InterPro" id="IPR029055">
    <property type="entry name" value="Ntn_hydrolases_N"/>
</dbReference>
<keyword evidence="5" id="KW-1185">Reference proteome</keyword>
<reference evidence="4 5" key="1">
    <citation type="journal article" date="2015" name="Genome Announc.">
        <title>Expanding the biotechnology potential of lactobacilli through comparative genomics of 213 strains and associated genera.</title>
        <authorList>
            <person name="Sun Z."/>
            <person name="Harris H.M."/>
            <person name="McCann A."/>
            <person name="Guo C."/>
            <person name="Argimon S."/>
            <person name="Zhang W."/>
            <person name="Yang X."/>
            <person name="Jeffery I.B."/>
            <person name="Cooney J.C."/>
            <person name="Kagawa T.F."/>
            <person name="Liu W."/>
            <person name="Song Y."/>
            <person name="Salvetti E."/>
            <person name="Wrobel A."/>
            <person name="Rasinkangas P."/>
            <person name="Parkhill J."/>
            <person name="Rea M.C."/>
            <person name="O'Sullivan O."/>
            <person name="Ritari J."/>
            <person name="Douillard F.P."/>
            <person name="Paul Ross R."/>
            <person name="Yang R."/>
            <person name="Briner A.E."/>
            <person name="Felis G.E."/>
            <person name="de Vos W.M."/>
            <person name="Barrangou R."/>
            <person name="Klaenhammer T.R."/>
            <person name="Caufield P.W."/>
            <person name="Cui Y."/>
            <person name="Zhang H."/>
            <person name="O'Toole P.W."/>
        </authorList>
    </citation>
    <scope>NUCLEOTIDE SEQUENCE [LARGE SCALE GENOMIC DNA]</scope>
    <source>
        <strain evidence="4 5">DSM 21116</strain>
    </source>
</reference>
<name>A0A0R2CH01_9LACO</name>
<proteinExistence type="inferred from homology"/>
<dbReference type="InterPro" id="IPR029132">
    <property type="entry name" value="CBAH/NAAA_C"/>
</dbReference>
<dbReference type="EMBL" id="AYZE01000014">
    <property type="protein sequence ID" value="KRM90945.1"/>
    <property type="molecule type" value="Genomic_DNA"/>
</dbReference>
<comment type="similarity">
    <text evidence="1">Belongs to the peptidase C59 family.</text>
</comment>
<evidence type="ECO:0000256" key="2">
    <source>
        <dbReference type="ARBA" id="ARBA00022801"/>
    </source>
</evidence>
<dbReference type="PANTHER" id="PTHR35527:SF2">
    <property type="entry name" value="HYDROLASE"/>
    <property type="match status" value="1"/>
</dbReference>
<dbReference type="GO" id="GO:0016787">
    <property type="term" value="F:hydrolase activity"/>
    <property type="evidence" value="ECO:0007669"/>
    <property type="project" value="UniProtKB-KW"/>
</dbReference>
<dbReference type="AlphaFoldDB" id="A0A0R2CH01"/>
<protein>
    <submittedName>
        <fullName evidence="4">Choloylglycine hydrolase</fullName>
    </submittedName>
</protein>
<dbReference type="SUPFAM" id="SSF56235">
    <property type="entry name" value="N-terminal nucleophile aminohydrolases (Ntn hydrolases)"/>
    <property type="match status" value="1"/>
</dbReference>
<accession>A0A0R2CH01</accession>
<dbReference type="Gene3D" id="3.60.60.10">
    <property type="entry name" value="Penicillin V Acylase, Chain A"/>
    <property type="match status" value="1"/>
</dbReference>